<dbReference type="Proteomes" id="UP000011623">
    <property type="component" value="Unassembled WGS sequence"/>
</dbReference>
<reference evidence="1 2" key="1">
    <citation type="journal article" date="2014" name="PLoS Genet.">
        <title>Phylogenetically driven sequencing of extremely halophilic archaea reveals strategies for static and dynamic osmo-response.</title>
        <authorList>
            <person name="Becker E.A."/>
            <person name="Seitzer P.M."/>
            <person name="Tritt A."/>
            <person name="Larsen D."/>
            <person name="Krusor M."/>
            <person name="Yao A.I."/>
            <person name="Wu D."/>
            <person name="Madern D."/>
            <person name="Eisen J.A."/>
            <person name="Darling A.E."/>
            <person name="Facciotti M.T."/>
        </authorList>
    </citation>
    <scope>NUCLEOTIDE SEQUENCE [LARGE SCALE GENOMIC DNA]</scope>
    <source>
        <strain evidence="1 2">JCM 13557</strain>
    </source>
</reference>
<evidence type="ECO:0000313" key="2">
    <source>
        <dbReference type="Proteomes" id="UP000011623"/>
    </source>
</evidence>
<keyword evidence="2" id="KW-1185">Reference proteome</keyword>
<dbReference type="EMBL" id="AOLW01000070">
    <property type="protein sequence ID" value="EMA13390.1"/>
    <property type="molecule type" value="Genomic_DNA"/>
</dbReference>
<evidence type="ECO:0000313" key="1">
    <source>
        <dbReference type="EMBL" id="EMA13390.1"/>
    </source>
</evidence>
<proteinExistence type="predicted"/>
<dbReference type="PATRIC" id="fig|1227452.3.peg.4080"/>
<organism evidence="1 2">
    <name type="scientific">Haloarcula amylolytica JCM 13557</name>
    <dbReference type="NCBI Taxonomy" id="1227452"/>
    <lineage>
        <taxon>Archaea</taxon>
        <taxon>Methanobacteriati</taxon>
        <taxon>Methanobacteriota</taxon>
        <taxon>Stenosarchaea group</taxon>
        <taxon>Halobacteria</taxon>
        <taxon>Halobacteriales</taxon>
        <taxon>Haloarculaceae</taxon>
        <taxon>Haloarcula</taxon>
    </lineage>
</organism>
<accession>M0K0K8</accession>
<gene>
    <name evidence="1" type="ORF">C442_20681</name>
</gene>
<dbReference type="AlphaFoldDB" id="M0K0K8"/>
<comment type="caution">
    <text evidence="1">The sequence shown here is derived from an EMBL/GenBank/DDBJ whole genome shotgun (WGS) entry which is preliminary data.</text>
</comment>
<sequence length="68" mass="8072">MRFTMQMDCQISRLRTHENRLFYSKSTFLWMLSPVITDFTLVTEDVLIRIINEVTEQVMLRTSSVLSV</sequence>
<name>M0K0K8_9EURY</name>
<protein>
    <submittedName>
        <fullName evidence="1">Uncharacterized protein</fullName>
    </submittedName>
</protein>